<dbReference type="Gene3D" id="3.40.50.300">
    <property type="entry name" value="P-loop containing nucleotide triphosphate hydrolases"/>
    <property type="match status" value="1"/>
</dbReference>
<keyword evidence="11" id="KW-1185">Reference proteome</keyword>
<evidence type="ECO:0000256" key="9">
    <source>
        <dbReference type="ARBA" id="ARBA00023180"/>
    </source>
</evidence>
<evidence type="ECO:0000313" key="11">
    <source>
        <dbReference type="Proteomes" id="UP001221898"/>
    </source>
</evidence>
<dbReference type="GO" id="GO:0001733">
    <property type="term" value="F:galactosylceramide sulfotransferase activity"/>
    <property type="evidence" value="ECO:0007669"/>
    <property type="project" value="InterPro"/>
</dbReference>
<keyword evidence="3" id="KW-0808">Transferase</keyword>
<organism evidence="10 11">
    <name type="scientific">Aldrovandia affinis</name>
    <dbReference type="NCBI Taxonomy" id="143900"/>
    <lineage>
        <taxon>Eukaryota</taxon>
        <taxon>Metazoa</taxon>
        <taxon>Chordata</taxon>
        <taxon>Craniata</taxon>
        <taxon>Vertebrata</taxon>
        <taxon>Euteleostomi</taxon>
        <taxon>Actinopterygii</taxon>
        <taxon>Neopterygii</taxon>
        <taxon>Teleostei</taxon>
        <taxon>Notacanthiformes</taxon>
        <taxon>Halosauridae</taxon>
        <taxon>Aldrovandia</taxon>
    </lineage>
</organism>
<evidence type="ECO:0000256" key="4">
    <source>
        <dbReference type="ARBA" id="ARBA00022692"/>
    </source>
</evidence>
<dbReference type="GO" id="GO:0000139">
    <property type="term" value="C:Golgi membrane"/>
    <property type="evidence" value="ECO:0007669"/>
    <property type="project" value="UniProtKB-SubCell"/>
</dbReference>
<keyword evidence="8" id="KW-0472">Membrane</keyword>
<keyword evidence="9" id="KW-0325">Glycoprotein</keyword>
<evidence type="ECO:0000256" key="3">
    <source>
        <dbReference type="ARBA" id="ARBA00022679"/>
    </source>
</evidence>
<evidence type="ECO:0000256" key="1">
    <source>
        <dbReference type="ARBA" id="ARBA00004323"/>
    </source>
</evidence>
<sequence length="274" mass="32196">MSEQTRNSDVFHTALCSPKRHLMFLKTHKTGSTTVQNVILRYVDRENLTLAMPLWDRVTFQDRTYFRTEYVRNYMEEQSYDVMTHHLRFNPRQVRKVLKHKDTFYFSILRNPVTLMESSYSYFKQDFPAFTLSTSLEDFLNYANIYYDPYDPRNTRVKNPIWFDFGLDNKVNWSQELYTKAFKAIKKMFHLILISEYFDESMILLKEALCWDVDDVITFKHNSRNEKEIKTVELVLKSCGGGFFQIGLLDGSHVLGGLNKSAEVAGGGSCLLFL</sequence>
<comment type="subcellular location">
    <subcellularLocation>
        <location evidence="1">Golgi apparatus membrane</location>
        <topology evidence="1">Single-pass type II membrane protein</topology>
    </subcellularLocation>
</comment>
<dbReference type="InterPro" id="IPR009729">
    <property type="entry name" value="Gal-3-0_sulfotransfrase"/>
</dbReference>
<dbReference type="InterPro" id="IPR027417">
    <property type="entry name" value="P-loop_NTPase"/>
</dbReference>
<comment type="similarity">
    <text evidence="2">Belongs to the galactose-3-O-sulfotransferase family.</text>
</comment>
<gene>
    <name evidence="10" type="ORF">AAFF_G00288190</name>
</gene>
<evidence type="ECO:0000256" key="5">
    <source>
        <dbReference type="ARBA" id="ARBA00022968"/>
    </source>
</evidence>
<protein>
    <submittedName>
        <fullName evidence="10">Uncharacterized protein</fullName>
    </submittedName>
</protein>
<dbReference type="SUPFAM" id="SSF52540">
    <property type="entry name" value="P-loop containing nucleoside triphosphate hydrolases"/>
    <property type="match status" value="1"/>
</dbReference>
<keyword evidence="4" id="KW-0812">Transmembrane</keyword>
<evidence type="ECO:0000256" key="6">
    <source>
        <dbReference type="ARBA" id="ARBA00022989"/>
    </source>
</evidence>
<evidence type="ECO:0000256" key="8">
    <source>
        <dbReference type="ARBA" id="ARBA00023136"/>
    </source>
</evidence>
<dbReference type="AlphaFoldDB" id="A0AAD7WS96"/>
<dbReference type="EMBL" id="JAINUG010000040">
    <property type="protein sequence ID" value="KAJ8407143.1"/>
    <property type="molecule type" value="Genomic_DNA"/>
</dbReference>
<dbReference type="GO" id="GO:0009247">
    <property type="term" value="P:glycolipid biosynthetic process"/>
    <property type="evidence" value="ECO:0007669"/>
    <property type="project" value="InterPro"/>
</dbReference>
<name>A0AAD7WS96_9TELE</name>
<evidence type="ECO:0000313" key="10">
    <source>
        <dbReference type="EMBL" id="KAJ8407143.1"/>
    </source>
</evidence>
<dbReference type="PANTHER" id="PTHR14647:SF87">
    <property type="entry name" value="PUTATIVE-RELATED"/>
    <property type="match status" value="1"/>
</dbReference>
<proteinExistence type="inferred from homology"/>
<reference evidence="10" key="1">
    <citation type="journal article" date="2023" name="Science">
        <title>Genome structures resolve the early diversification of teleost fishes.</title>
        <authorList>
            <person name="Parey E."/>
            <person name="Louis A."/>
            <person name="Montfort J."/>
            <person name="Bouchez O."/>
            <person name="Roques C."/>
            <person name="Iampietro C."/>
            <person name="Lluch J."/>
            <person name="Castinel A."/>
            <person name="Donnadieu C."/>
            <person name="Desvignes T."/>
            <person name="Floi Bucao C."/>
            <person name="Jouanno E."/>
            <person name="Wen M."/>
            <person name="Mejri S."/>
            <person name="Dirks R."/>
            <person name="Jansen H."/>
            <person name="Henkel C."/>
            <person name="Chen W.J."/>
            <person name="Zahm M."/>
            <person name="Cabau C."/>
            <person name="Klopp C."/>
            <person name="Thompson A.W."/>
            <person name="Robinson-Rechavi M."/>
            <person name="Braasch I."/>
            <person name="Lecointre G."/>
            <person name="Bobe J."/>
            <person name="Postlethwait J.H."/>
            <person name="Berthelot C."/>
            <person name="Roest Crollius H."/>
            <person name="Guiguen Y."/>
        </authorList>
    </citation>
    <scope>NUCLEOTIDE SEQUENCE</scope>
    <source>
        <strain evidence="10">NC1722</strain>
    </source>
</reference>
<keyword evidence="7" id="KW-0333">Golgi apparatus</keyword>
<dbReference type="PANTHER" id="PTHR14647">
    <property type="entry name" value="GALACTOSE-3-O-SULFOTRANSFERASE"/>
    <property type="match status" value="1"/>
</dbReference>
<evidence type="ECO:0000256" key="7">
    <source>
        <dbReference type="ARBA" id="ARBA00023034"/>
    </source>
</evidence>
<dbReference type="Pfam" id="PF06990">
    <property type="entry name" value="Gal-3-0_sulfotr"/>
    <property type="match status" value="1"/>
</dbReference>
<comment type="caution">
    <text evidence="10">The sequence shown here is derived from an EMBL/GenBank/DDBJ whole genome shotgun (WGS) entry which is preliminary data.</text>
</comment>
<keyword evidence="6" id="KW-1133">Transmembrane helix</keyword>
<evidence type="ECO:0000256" key="2">
    <source>
        <dbReference type="ARBA" id="ARBA00008124"/>
    </source>
</evidence>
<keyword evidence="5" id="KW-0735">Signal-anchor</keyword>
<accession>A0AAD7WS96</accession>
<dbReference type="Proteomes" id="UP001221898">
    <property type="component" value="Unassembled WGS sequence"/>
</dbReference>